<evidence type="ECO:0000256" key="4">
    <source>
        <dbReference type="RuleBase" id="RU003919"/>
    </source>
</evidence>
<evidence type="ECO:0000256" key="2">
    <source>
        <dbReference type="ARBA" id="ARBA00022980"/>
    </source>
</evidence>
<evidence type="ECO:0000256" key="3">
    <source>
        <dbReference type="ARBA" id="ARBA00023274"/>
    </source>
</evidence>
<keyword evidence="7" id="KW-1185">Reference proteome</keyword>
<dbReference type="KEGG" id="bdw:94336035"/>
<feature type="region of interest" description="Disordered" evidence="5">
    <location>
        <begin position="134"/>
        <end position="159"/>
    </location>
</feature>
<dbReference type="GO" id="GO:0005737">
    <property type="term" value="C:cytoplasm"/>
    <property type="evidence" value="ECO:0007669"/>
    <property type="project" value="UniProtKB-ARBA"/>
</dbReference>
<evidence type="ECO:0000313" key="7">
    <source>
        <dbReference type="Proteomes" id="UP001214638"/>
    </source>
</evidence>
<keyword evidence="2 4" id="KW-0689">Ribosomal protein</keyword>
<dbReference type="InterPro" id="IPR005290">
    <property type="entry name" value="Ribosomal_uS15_bac-type"/>
</dbReference>
<dbReference type="GO" id="GO:0003735">
    <property type="term" value="F:structural constituent of ribosome"/>
    <property type="evidence" value="ECO:0007669"/>
    <property type="project" value="InterPro"/>
</dbReference>
<dbReference type="PANTHER" id="PTHR23321:SF26">
    <property type="entry name" value="SMALL RIBOSOMAL SUBUNIT PROTEIN US15M"/>
    <property type="match status" value="1"/>
</dbReference>
<dbReference type="Proteomes" id="UP001214638">
    <property type="component" value="Unassembled WGS sequence"/>
</dbReference>
<dbReference type="InterPro" id="IPR009068">
    <property type="entry name" value="uS15_NS1_RNA-bd_sf"/>
</dbReference>
<dbReference type="EMBL" id="JALLKP010000002">
    <property type="protein sequence ID" value="KAK2196490.1"/>
    <property type="molecule type" value="Genomic_DNA"/>
</dbReference>
<dbReference type="SMART" id="SM01387">
    <property type="entry name" value="Ribosomal_S15"/>
    <property type="match status" value="1"/>
</dbReference>
<dbReference type="HAMAP" id="MF_01343_B">
    <property type="entry name" value="Ribosomal_uS15_B"/>
    <property type="match status" value="1"/>
</dbReference>
<organism evidence="6 7">
    <name type="scientific">Babesia duncani</name>
    <dbReference type="NCBI Taxonomy" id="323732"/>
    <lineage>
        <taxon>Eukaryota</taxon>
        <taxon>Sar</taxon>
        <taxon>Alveolata</taxon>
        <taxon>Apicomplexa</taxon>
        <taxon>Aconoidasida</taxon>
        <taxon>Piroplasmida</taxon>
        <taxon>Babesiidae</taxon>
        <taxon>Babesia</taxon>
    </lineage>
</organism>
<dbReference type="GO" id="GO:0006412">
    <property type="term" value="P:translation"/>
    <property type="evidence" value="ECO:0007669"/>
    <property type="project" value="InterPro"/>
</dbReference>
<name>A0AAD9PKE7_9APIC</name>
<dbReference type="GO" id="GO:0005840">
    <property type="term" value="C:ribosome"/>
    <property type="evidence" value="ECO:0007669"/>
    <property type="project" value="UniProtKB-KW"/>
</dbReference>
<dbReference type="AlphaFoldDB" id="A0AAD9PKE7"/>
<keyword evidence="3 4" id="KW-0687">Ribonucleoprotein</keyword>
<evidence type="ECO:0000256" key="1">
    <source>
        <dbReference type="ARBA" id="ARBA00008434"/>
    </source>
</evidence>
<reference evidence="6" key="1">
    <citation type="journal article" date="2023" name="Nat. Microbiol.">
        <title>Babesia duncani multi-omics identifies virulence factors and drug targets.</title>
        <authorList>
            <person name="Singh P."/>
            <person name="Lonardi S."/>
            <person name="Liang Q."/>
            <person name="Vydyam P."/>
            <person name="Khabirova E."/>
            <person name="Fang T."/>
            <person name="Gihaz S."/>
            <person name="Thekkiniath J."/>
            <person name="Munshi M."/>
            <person name="Abel S."/>
            <person name="Ciampossin L."/>
            <person name="Batugedara G."/>
            <person name="Gupta M."/>
            <person name="Lu X.M."/>
            <person name="Lenz T."/>
            <person name="Chakravarty S."/>
            <person name="Cornillot E."/>
            <person name="Hu Y."/>
            <person name="Ma W."/>
            <person name="Gonzalez L.M."/>
            <person name="Sanchez S."/>
            <person name="Estrada K."/>
            <person name="Sanchez-Flores A."/>
            <person name="Montero E."/>
            <person name="Harb O.S."/>
            <person name="Le Roch K.G."/>
            <person name="Mamoun C.B."/>
        </authorList>
    </citation>
    <scope>NUCLEOTIDE SEQUENCE</scope>
    <source>
        <strain evidence="6">WA1</strain>
    </source>
</reference>
<dbReference type="RefSeq" id="XP_067803332.1">
    <property type="nucleotide sequence ID" value="XM_067946768.1"/>
</dbReference>
<feature type="compositionally biased region" description="Basic and acidic residues" evidence="5">
    <location>
        <begin position="137"/>
        <end position="159"/>
    </location>
</feature>
<dbReference type="Pfam" id="PF00312">
    <property type="entry name" value="Ribosomal_S15"/>
    <property type="match status" value="1"/>
</dbReference>
<dbReference type="NCBIfam" id="TIGR00952">
    <property type="entry name" value="S15_bact"/>
    <property type="match status" value="1"/>
</dbReference>
<comment type="similarity">
    <text evidence="1 4">Belongs to the universal ribosomal protein uS15 family.</text>
</comment>
<dbReference type="InterPro" id="IPR000589">
    <property type="entry name" value="Ribosomal_uS15"/>
</dbReference>
<dbReference type="GO" id="GO:1990904">
    <property type="term" value="C:ribonucleoprotein complex"/>
    <property type="evidence" value="ECO:0007669"/>
    <property type="project" value="UniProtKB-KW"/>
</dbReference>
<evidence type="ECO:0000256" key="5">
    <source>
        <dbReference type="SAM" id="MobiDB-lite"/>
    </source>
</evidence>
<comment type="caution">
    <text evidence="6">The sequence shown here is derived from an EMBL/GenBank/DDBJ whole genome shotgun (WGS) entry which is preliminary data.</text>
</comment>
<sequence length="159" mass="18901">MRAILKKLTPGISTQASAELEEYFAQLYECELKEPFKRHANDTGSSEVQIAALTARLDYLKNHLKDNRKDIKARLHAIKLGLRRRRLLGYLYRTRRDLFDRLIETFGIQFDDTAYSYKKLLPKFDHLHHRHTKRYTSAKEAREDKARQLAQKQRIDKQE</sequence>
<dbReference type="GeneID" id="94336035"/>
<evidence type="ECO:0000313" key="6">
    <source>
        <dbReference type="EMBL" id="KAK2196490.1"/>
    </source>
</evidence>
<gene>
    <name evidence="6" type="ORF">BdWA1_001737</name>
</gene>
<proteinExistence type="inferred from homology"/>
<accession>A0AAD9PKE7</accession>
<dbReference type="SUPFAM" id="SSF47060">
    <property type="entry name" value="S15/NS1 RNA-binding domain"/>
    <property type="match status" value="1"/>
</dbReference>
<protein>
    <submittedName>
        <fullName evidence="6">Bifunctional Ribosomal protein S15</fullName>
    </submittedName>
</protein>
<dbReference type="PANTHER" id="PTHR23321">
    <property type="entry name" value="RIBOSOMAL PROTEIN S15, BACTERIAL AND ORGANELLAR"/>
    <property type="match status" value="1"/>
</dbReference>
<dbReference type="Gene3D" id="1.10.287.10">
    <property type="entry name" value="S15/NS1, RNA-binding"/>
    <property type="match status" value="1"/>
</dbReference>